<feature type="transmembrane region" description="Helical" evidence="1">
    <location>
        <begin position="138"/>
        <end position="155"/>
    </location>
</feature>
<dbReference type="Pfam" id="PF07331">
    <property type="entry name" value="TctB"/>
    <property type="match status" value="1"/>
</dbReference>
<keyword evidence="1" id="KW-0812">Transmembrane</keyword>
<protein>
    <submittedName>
        <fullName evidence="3">Tripartite tricarboxylate transporter TctB family protein</fullName>
    </submittedName>
</protein>
<comment type="caution">
    <text evidence="3">The sequence shown here is derived from an EMBL/GenBank/DDBJ whole genome shotgun (WGS) entry which is preliminary data.</text>
</comment>
<sequence>MSTSVPEANTPVEDSLAVELGEPVRRHLPRKFGLNAWTANLAAAANTVIIGVVVFLSASGFGYGTPAKPGAGVFPAAIAAMFVILGAVWLLQCITGVVAASVEDENQTDEIDELCGDLKVSETTPGALRRLGWASSPAFRIIVTILVMVAFGMLVDILGYQLTMLLAMALLLHLVAGSRWFITLLLSAAMAFGTFAIFSFGLGVPLPVAGIGFLQELGL</sequence>
<dbReference type="InterPro" id="IPR009936">
    <property type="entry name" value="DUF1468"/>
</dbReference>
<evidence type="ECO:0000256" key="1">
    <source>
        <dbReference type="SAM" id="Phobius"/>
    </source>
</evidence>
<feature type="transmembrane region" description="Helical" evidence="1">
    <location>
        <begin position="37"/>
        <end position="58"/>
    </location>
</feature>
<evidence type="ECO:0000313" key="3">
    <source>
        <dbReference type="EMBL" id="TDL39686.1"/>
    </source>
</evidence>
<evidence type="ECO:0000259" key="2">
    <source>
        <dbReference type="Pfam" id="PF07331"/>
    </source>
</evidence>
<feature type="domain" description="DUF1468" evidence="2">
    <location>
        <begin position="48"/>
        <end position="207"/>
    </location>
</feature>
<keyword evidence="1" id="KW-0472">Membrane</keyword>
<organism evidence="3 4">
    <name type="scientific">Arthrobacter nitrophenolicus</name>
    <dbReference type="NCBI Taxonomy" id="683150"/>
    <lineage>
        <taxon>Bacteria</taxon>
        <taxon>Bacillati</taxon>
        <taxon>Actinomycetota</taxon>
        <taxon>Actinomycetes</taxon>
        <taxon>Micrococcales</taxon>
        <taxon>Micrococcaceae</taxon>
        <taxon>Arthrobacter</taxon>
    </lineage>
</organism>
<accession>A0A4R5Y7C7</accession>
<feature type="transmembrane region" description="Helical" evidence="1">
    <location>
        <begin position="70"/>
        <end position="91"/>
    </location>
</feature>
<keyword evidence="1" id="KW-1133">Transmembrane helix</keyword>
<dbReference type="AlphaFoldDB" id="A0A4R5Y7C7"/>
<dbReference type="EMBL" id="SMZQ01000002">
    <property type="protein sequence ID" value="TDL39686.1"/>
    <property type="molecule type" value="Genomic_DNA"/>
</dbReference>
<feature type="transmembrane region" description="Helical" evidence="1">
    <location>
        <begin position="188"/>
        <end position="214"/>
    </location>
</feature>
<dbReference type="Proteomes" id="UP000294621">
    <property type="component" value="Unassembled WGS sequence"/>
</dbReference>
<gene>
    <name evidence="3" type="ORF">E2R57_04200</name>
</gene>
<dbReference type="RefSeq" id="WP_133346716.1">
    <property type="nucleotide sequence ID" value="NZ_SMZQ01000002.1"/>
</dbReference>
<evidence type="ECO:0000313" key="4">
    <source>
        <dbReference type="Proteomes" id="UP000294621"/>
    </source>
</evidence>
<reference evidence="3 4" key="1">
    <citation type="submission" date="2019-03" db="EMBL/GenBank/DDBJ databases">
        <title>Genome Sequencing and Assembly of Various Microbes Isolated from Partially Reclaimed Soil and Acid Mine Drainage (AMD) Site.</title>
        <authorList>
            <person name="Steinbock B."/>
            <person name="Bechtold R."/>
            <person name="Sevigny J.L."/>
            <person name="Thomas D."/>
            <person name="Cuthill L.R."/>
            <person name="Aveiro Johannsen E.J."/>
            <person name="Thomas K."/>
            <person name="Ghosh A."/>
        </authorList>
    </citation>
    <scope>NUCLEOTIDE SEQUENCE [LARGE SCALE GENOMIC DNA]</scope>
    <source>
        <strain evidence="3 4">S-A1</strain>
    </source>
</reference>
<name>A0A4R5Y7C7_9MICC</name>
<proteinExistence type="predicted"/>